<dbReference type="Pfam" id="PF06057">
    <property type="entry name" value="VirJ"/>
    <property type="match status" value="1"/>
</dbReference>
<reference evidence="2 3" key="1">
    <citation type="submission" date="2016-08" db="EMBL/GenBank/DDBJ databases">
        <authorList>
            <person name="Seilhamer J.J."/>
        </authorList>
    </citation>
    <scope>NUCLEOTIDE SEQUENCE [LARGE SCALE GENOMIC DNA]</scope>
    <source>
        <strain evidence="2 3">DX4</strain>
    </source>
</reference>
<organism evidence="2 3">
    <name type="scientific">Pedobacter steynii</name>
    <dbReference type="NCBI Taxonomy" id="430522"/>
    <lineage>
        <taxon>Bacteria</taxon>
        <taxon>Pseudomonadati</taxon>
        <taxon>Bacteroidota</taxon>
        <taxon>Sphingobacteriia</taxon>
        <taxon>Sphingobacteriales</taxon>
        <taxon>Sphingobacteriaceae</taxon>
        <taxon>Pedobacter</taxon>
    </lineage>
</organism>
<evidence type="ECO:0000259" key="1">
    <source>
        <dbReference type="Pfam" id="PF06057"/>
    </source>
</evidence>
<sequence>MERWKIGFAMVMVLLFSSCGLFLRDRKTNHAGLERDDFGLPIILYPSADSDSKKMILILSGDGGWLEFEDELARQFSEKGFHTIGFNSRNFFWSQKTPEELTKKVWMLLRSYGRKYKAHKIYLCGYSFGADVVPFIYNRLPAPAKRRIAGLQLLSPFASSAFKVHTSDLLNLAGDDKAYKVIPEVEKLNMPVSCYYGMAENPKPLQELKLKNFRLRLLPGDHHYESPAVQTIVSDCLKSLP</sequence>
<gene>
    <name evidence="2" type="ORF">BFS30_00010</name>
</gene>
<protein>
    <recommendedName>
        <fullName evidence="1">Bacterial virulence domain-containing protein</fullName>
    </recommendedName>
</protein>
<dbReference type="InterPro" id="IPR010333">
    <property type="entry name" value="VirJ"/>
</dbReference>
<evidence type="ECO:0000313" key="3">
    <source>
        <dbReference type="Proteomes" id="UP000094313"/>
    </source>
</evidence>
<proteinExistence type="predicted"/>
<evidence type="ECO:0000313" key="2">
    <source>
        <dbReference type="EMBL" id="AOM75696.1"/>
    </source>
</evidence>
<dbReference type="ESTHER" id="9sphi-a0a1d7qai8">
    <property type="family name" value="VirJ"/>
</dbReference>
<dbReference type="KEGG" id="psty:BFS30_00010"/>
<dbReference type="RefSeq" id="WP_069377394.1">
    <property type="nucleotide sequence ID" value="NZ_CP017141.1"/>
</dbReference>
<dbReference type="SUPFAM" id="SSF53474">
    <property type="entry name" value="alpha/beta-Hydrolases"/>
    <property type="match status" value="1"/>
</dbReference>
<name>A0A1D7QAI8_9SPHI</name>
<dbReference type="AlphaFoldDB" id="A0A1D7QAI8"/>
<keyword evidence="3" id="KW-1185">Reference proteome</keyword>
<dbReference type="Gene3D" id="3.40.50.1820">
    <property type="entry name" value="alpha/beta hydrolase"/>
    <property type="match status" value="1"/>
</dbReference>
<dbReference type="Proteomes" id="UP000094313">
    <property type="component" value="Chromosome"/>
</dbReference>
<dbReference type="OrthoDB" id="641022at2"/>
<dbReference type="PROSITE" id="PS51257">
    <property type="entry name" value="PROKAR_LIPOPROTEIN"/>
    <property type="match status" value="1"/>
</dbReference>
<dbReference type="InterPro" id="IPR029058">
    <property type="entry name" value="AB_hydrolase_fold"/>
</dbReference>
<accession>A0A1D7QAI8</accession>
<dbReference type="EMBL" id="CP017141">
    <property type="protein sequence ID" value="AOM75696.1"/>
    <property type="molecule type" value="Genomic_DNA"/>
</dbReference>
<feature type="domain" description="Bacterial virulence" evidence="1">
    <location>
        <begin position="55"/>
        <end position="227"/>
    </location>
</feature>